<evidence type="ECO:0000256" key="1">
    <source>
        <dbReference type="ARBA" id="ARBA00022490"/>
    </source>
</evidence>
<comment type="caution">
    <text evidence="5">The sequence shown here is derived from an EMBL/GenBank/DDBJ whole genome shotgun (WGS) entry which is preliminary data.</text>
</comment>
<evidence type="ECO:0000313" key="5">
    <source>
        <dbReference type="EMBL" id="TYO99309.1"/>
    </source>
</evidence>
<dbReference type="NCBIfam" id="NF003593">
    <property type="entry name" value="PRK05255.1-1"/>
    <property type="match status" value="1"/>
</dbReference>
<dbReference type="Proteomes" id="UP000324159">
    <property type="component" value="Unassembled WGS sequence"/>
</dbReference>
<keyword evidence="3" id="KW-0699">rRNA-binding</keyword>
<dbReference type="Gene3D" id="1.10.60.30">
    <property type="entry name" value="PSPTO4464-like domains"/>
    <property type="match status" value="2"/>
</dbReference>
<evidence type="ECO:0000256" key="4">
    <source>
        <dbReference type="ARBA" id="ARBA00022884"/>
    </source>
</evidence>
<dbReference type="GO" id="GO:0019843">
    <property type="term" value="F:rRNA binding"/>
    <property type="evidence" value="ECO:0007669"/>
    <property type="project" value="UniProtKB-KW"/>
</dbReference>
<dbReference type="AlphaFoldDB" id="A0A5D3WNT0"/>
<dbReference type="OrthoDB" id="5402031at2"/>
<evidence type="ECO:0000256" key="3">
    <source>
        <dbReference type="ARBA" id="ARBA00022730"/>
    </source>
</evidence>
<reference evidence="5 6" key="1">
    <citation type="submission" date="2019-07" db="EMBL/GenBank/DDBJ databases">
        <title>Genomic Encyclopedia of Type Strains, Phase IV (KMG-IV): sequencing the most valuable type-strain genomes for metagenomic binning, comparative biology and taxonomic classification.</title>
        <authorList>
            <person name="Goeker M."/>
        </authorList>
    </citation>
    <scope>NUCLEOTIDE SEQUENCE [LARGE SCALE GENOMIC DNA]</scope>
    <source>
        <strain evidence="5 6">SS015</strain>
    </source>
</reference>
<dbReference type="InterPro" id="IPR006839">
    <property type="entry name" value="DarP"/>
</dbReference>
<dbReference type="SUPFAM" id="SSF158710">
    <property type="entry name" value="PSPTO4464-like"/>
    <property type="match status" value="1"/>
</dbReference>
<keyword evidence="2" id="KW-0690">Ribosome biogenesis</keyword>
<dbReference type="GO" id="GO:0005829">
    <property type="term" value="C:cytosol"/>
    <property type="evidence" value="ECO:0007669"/>
    <property type="project" value="TreeGrafter"/>
</dbReference>
<gene>
    <name evidence="5" type="ORF">EDC39_103155</name>
</gene>
<evidence type="ECO:0000313" key="6">
    <source>
        <dbReference type="Proteomes" id="UP000324159"/>
    </source>
</evidence>
<organism evidence="5 6">
    <name type="scientific">Geothermobacter ehrlichii</name>
    <dbReference type="NCBI Taxonomy" id="213224"/>
    <lineage>
        <taxon>Bacteria</taxon>
        <taxon>Pseudomonadati</taxon>
        <taxon>Thermodesulfobacteriota</taxon>
        <taxon>Desulfuromonadia</taxon>
        <taxon>Desulfuromonadales</taxon>
        <taxon>Geothermobacteraceae</taxon>
        <taxon>Geothermobacter</taxon>
    </lineage>
</organism>
<dbReference type="InterPro" id="IPR023153">
    <property type="entry name" value="DarP_sf"/>
</dbReference>
<accession>A0A5D3WNT0</accession>
<keyword evidence="6" id="KW-1185">Reference proteome</keyword>
<dbReference type="Pfam" id="PF04751">
    <property type="entry name" value="DarP"/>
    <property type="match status" value="1"/>
</dbReference>
<dbReference type="PANTHER" id="PTHR38101:SF1">
    <property type="entry name" value="UPF0307 PROTEIN YJGA"/>
    <property type="match status" value="1"/>
</dbReference>
<dbReference type="RefSeq" id="WP_148895229.1">
    <property type="nucleotide sequence ID" value="NZ_VNIB01000003.1"/>
</dbReference>
<sequence>MSEEMRQSRSARKRAAKLVEALAARLVEGSERWLAGLDLPADLAEELATARATRGHSSRRREVRRLAALLRREPELVERIERHLAGVDAAHNRDRRRFHQLEAWRDRLCSGQSAAEAMAELRRCCPDLDHGELARLSRSACNGDRAAARSLFRLLRQNQDLLT</sequence>
<keyword evidence="4" id="KW-0694">RNA-binding</keyword>
<keyword evidence="1" id="KW-0963">Cytoplasm</keyword>
<protein>
    <submittedName>
        <fullName evidence="5">Ribosome-associated protein</fullName>
    </submittedName>
</protein>
<dbReference type="GO" id="GO:0042254">
    <property type="term" value="P:ribosome biogenesis"/>
    <property type="evidence" value="ECO:0007669"/>
    <property type="project" value="UniProtKB-KW"/>
</dbReference>
<dbReference type="CDD" id="cd16331">
    <property type="entry name" value="YjgA-like"/>
    <property type="match status" value="1"/>
</dbReference>
<proteinExistence type="predicted"/>
<dbReference type="EMBL" id="VNIB01000003">
    <property type="protein sequence ID" value="TYO99309.1"/>
    <property type="molecule type" value="Genomic_DNA"/>
</dbReference>
<evidence type="ECO:0000256" key="2">
    <source>
        <dbReference type="ARBA" id="ARBA00022517"/>
    </source>
</evidence>
<name>A0A5D3WNT0_9BACT</name>
<dbReference type="PANTHER" id="PTHR38101">
    <property type="entry name" value="UPF0307 PROTEIN YJGA"/>
    <property type="match status" value="1"/>
</dbReference>